<proteinExistence type="predicted"/>
<sequence length="120" mass="12590">MTARVMQIADGKTPLASPSSGPGRSCASLGPSPSIVQERRRESGDDDAAANSRDDEASVDILGPARLAPEPSTGSEPWRQVLAHPLQTEWKRRETDTIHHPAGSARSISCSDAGGTSVLC</sequence>
<organism evidence="2 3">
    <name type="scientific">Colletotrichum zoysiae</name>
    <dbReference type="NCBI Taxonomy" id="1216348"/>
    <lineage>
        <taxon>Eukaryota</taxon>
        <taxon>Fungi</taxon>
        <taxon>Dikarya</taxon>
        <taxon>Ascomycota</taxon>
        <taxon>Pezizomycotina</taxon>
        <taxon>Sordariomycetes</taxon>
        <taxon>Hypocreomycetidae</taxon>
        <taxon>Glomerellales</taxon>
        <taxon>Glomerellaceae</taxon>
        <taxon>Colletotrichum</taxon>
        <taxon>Colletotrichum graminicola species complex</taxon>
    </lineage>
</organism>
<dbReference type="Proteomes" id="UP001232148">
    <property type="component" value="Unassembled WGS sequence"/>
</dbReference>
<name>A0AAD9H776_9PEZI</name>
<feature type="region of interest" description="Disordered" evidence="1">
    <location>
        <begin position="1"/>
        <end position="80"/>
    </location>
</feature>
<dbReference type="AlphaFoldDB" id="A0AAD9H776"/>
<feature type="region of interest" description="Disordered" evidence="1">
    <location>
        <begin position="92"/>
        <end position="120"/>
    </location>
</feature>
<evidence type="ECO:0000313" key="2">
    <source>
        <dbReference type="EMBL" id="KAK2023515.1"/>
    </source>
</evidence>
<dbReference type="EMBL" id="MU842997">
    <property type="protein sequence ID" value="KAK2023515.1"/>
    <property type="molecule type" value="Genomic_DNA"/>
</dbReference>
<accession>A0AAD9H776</accession>
<keyword evidence="3" id="KW-1185">Reference proteome</keyword>
<comment type="caution">
    <text evidence="2">The sequence shown here is derived from an EMBL/GenBank/DDBJ whole genome shotgun (WGS) entry which is preliminary data.</text>
</comment>
<reference evidence="2" key="1">
    <citation type="submission" date="2021-06" db="EMBL/GenBank/DDBJ databases">
        <title>Comparative genomics, transcriptomics and evolutionary studies reveal genomic signatures of adaptation to plant cell wall in hemibiotrophic fungi.</title>
        <authorList>
            <consortium name="DOE Joint Genome Institute"/>
            <person name="Baroncelli R."/>
            <person name="Diaz J.F."/>
            <person name="Benocci T."/>
            <person name="Peng M."/>
            <person name="Battaglia E."/>
            <person name="Haridas S."/>
            <person name="Andreopoulos W."/>
            <person name="Labutti K."/>
            <person name="Pangilinan J."/>
            <person name="Floch G.L."/>
            <person name="Makela M.R."/>
            <person name="Henrissat B."/>
            <person name="Grigoriev I.V."/>
            <person name="Crouch J.A."/>
            <person name="De Vries R.P."/>
            <person name="Sukno S.A."/>
            <person name="Thon M.R."/>
        </authorList>
    </citation>
    <scope>NUCLEOTIDE SEQUENCE</scope>
    <source>
        <strain evidence="2">MAFF235873</strain>
    </source>
</reference>
<evidence type="ECO:0000256" key="1">
    <source>
        <dbReference type="SAM" id="MobiDB-lite"/>
    </source>
</evidence>
<protein>
    <submittedName>
        <fullName evidence="2">Uncharacterized protein</fullName>
    </submittedName>
</protein>
<evidence type="ECO:0000313" key="3">
    <source>
        <dbReference type="Proteomes" id="UP001232148"/>
    </source>
</evidence>
<gene>
    <name evidence="2" type="ORF">LX32DRAFT_142133</name>
</gene>